<dbReference type="Proteomes" id="UP000335496">
    <property type="component" value="Unassembled WGS sequence"/>
</dbReference>
<evidence type="ECO:0000313" key="3">
    <source>
        <dbReference type="Proteomes" id="UP000335496"/>
    </source>
</evidence>
<dbReference type="NCBIfam" id="NF033879">
    <property type="entry name" value="smalltalk"/>
    <property type="match status" value="1"/>
</dbReference>
<sequence>MIMATKSKSVWGIVLKSIIAVATALAGVFGLTSCMGR</sequence>
<dbReference type="EMBL" id="JABAGL010000007">
    <property type="protein sequence ID" value="NME85566.1"/>
    <property type="molecule type" value="Genomic_DNA"/>
</dbReference>
<reference evidence="1 3" key="1">
    <citation type="journal article" date="2019" name="Nat. Med.">
        <title>A library of human gut bacterial isolates paired with longitudinal multiomics data enables mechanistic microbiome research.</title>
        <authorList>
            <person name="Poyet M."/>
            <person name="Groussin M."/>
            <person name="Gibbons S.M."/>
            <person name="Avila-Pacheco J."/>
            <person name="Jiang X."/>
            <person name="Kearney S.M."/>
            <person name="Perrotta A.R."/>
            <person name="Berdy B."/>
            <person name="Zhao S."/>
            <person name="Lieberman T.D."/>
            <person name="Swanson P.K."/>
            <person name="Smith M."/>
            <person name="Roesemann S."/>
            <person name="Alexander J.E."/>
            <person name="Rich S.A."/>
            <person name="Livny J."/>
            <person name="Vlamakis H."/>
            <person name="Clish C."/>
            <person name="Bullock K."/>
            <person name="Deik A."/>
            <person name="Scott J."/>
            <person name="Pierce K.A."/>
            <person name="Xavier R.J."/>
            <person name="Alm E.J."/>
        </authorList>
    </citation>
    <scope>NUCLEOTIDE SEQUENCE [LARGE SCALE GENOMIC DNA]</scope>
    <source>
        <strain evidence="1 3">BIOML-A1</strain>
    </source>
</reference>
<dbReference type="Pfam" id="PF20096">
    <property type="entry name" value="DUF6486"/>
    <property type="match status" value="1"/>
</dbReference>
<evidence type="ECO:0000313" key="2">
    <source>
        <dbReference type="EMBL" id="NME85566.1"/>
    </source>
</evidence>
<evidence type="ECO:0000313" key="1">
    <source>
        <dbReference type="EMBL" id="KAA5271646.1"/>
    </source>
</evidence>
<comment type="caution">
    <text evidence="2">The sequence shown here is derived from an EMBL/GenBank/DDBJ whole genome shotgun (WGS) entry which is preliminary data.</text>
</comment>
<organism evidence="2 4">
    <name type="scientific">Bacteroides eggerthii</name>
    <dbReference type="NCBI Taxonomy" id="28111"/>
    <lineage>
        <taxon>Bacteria</taxon>
        <taxon>Pseudomonadati</taxon>
        <taxon>Bacteroidota</taxon>
        <taxon>Bacteroidia</taxon>
        <taxon>Bacteroidales</taxon>
        <taxon>Bacteroidaceae</taxon>
        <taxon>Bacteroides</taxon>
    </lineage>
</organism>
<dbReference type="EMBL" id="VVZX01000022">
    <property type="protein sequence ID" value="KAA5271646.1"/>
    <property type="molecule type" value="Genomic_DNA"/>
</dbReference>
<dbReference type="InterPro" id="IPR045505">
    <property type="entry name" value="DUF6486"/>
</dbReference>
<keyword evidence="3" id="KW-1185">Reference proteome</keyword>
<accession>A0A7X9SA58</accession>
<dbReference type="PROSITE" id="PS51257">
    <property type="entry name" value="PROKAR_LIPOPROTEIN"/>
    <property type="match status" value="1"/>
</dbReference>
<proteinExistence type="predicted"/>
<dbReference type="AlphaFoldDB" id="A0A7X9SA58"/>
<name>A0A7X9SA58_9BACE</name>
<protein>
    <submittedName>
        <fullName evidence="2">Smalltalk protein</fullName>
    </submittedName>
</protein>
<evidence type="ECO:0000313" key="4">
    <source>
        <dbReference type="Proteomes" id="UP000520291"/>
    </source>
</evidence>
<reference evidence="2 4" key="2">
    <citation type="submission" date="2020-04" db="EMBL/GenBank/DDBJ databases">
        <authorList>
            <person name="Hitch T.C.A."/>
            <person name="Wylensek D."/>
            <person name="Clavel T."/>
        </authorList>
    </citation>
    <scope>NUCLEOTIDE SEQUENCE [LARGE SCALE GENOMIC DNA]</scope>
    <source>
        <strain evidence="2 4">WCA3-601-WT-5E</strain>
    </source>
</reference>
<dbReference type="Proteomes" id="UP000520291">
    <property type="component" value="Unassembled WGS sequence"/>
</dbReference>
<gene>
    <name evidence="1" type="ORF">F2Z23_14770</name>
    <name evidence="2" type="ORF">HF841_05945</name>
</gene>